<dbReference type="Gene3D" id="3.80.10.10">
    <property type="entry name" value="Ribonuclease Inhibitor"/>
    <property type="match status" value="1"/>
</dbReference>
<feature type="compositionally biased region" description="Low complexity" evidence="4">
    <location>
        <begin position="8"/>
        <end position="18"/>
    </location>
</feature>
<dbReference type="GO" id="GO:0005634">
    <property type="term" value="C:nucleus"/>
    <property type="evidence" value="ECO:0000318"/>
    <property type="project" value="GO_Central"/>
</dbReference>
<dbReference type="AlphaFoldDB" id="A0DPD6"/>
<reference evidence="5 6" key="1">
    <citation type="journal article" date="2006" name="Nature">
        <title>Global trends of whole-genome duplications revealed by the ciliate Paramecium tetraurelia.</title>
        <authorList>
            <consortium name="Genoscope"/>
            <person name="Aury J.-M."/>
            <person name="Jaillon O."/>
            <person name="Duret L."/>
            <person name="Noel B."/>
            <person name="Jubin C."/>
            <person name="Porcel B.M."/>
            <person name="Segurens B."/>
            <person name="Daubin V."/>
            <person name="Anthouard V."/>
            <person name="Aiach N."/>
            <person name="Arnaiz O."/>
            <person name="Billaut A."/>
            <person name="Beisson J."/>
            <person name="Blanc I."/>
            <person name="Bouhouche K."/>
            <person name="Camara F."/>
            <person name="Duharcourt S."/>
            <person name="Guigo R."/>
            <person name="Gogendeau D."/>
            <person name="Katinka M."/>
            <person name="Keller A.-M."/>
            <person name="Kissmehl R."/>
            <person name="Klotz C."/>
            <person name="Koll F."/>
            <person name="Le Moue A."/>
            <person name="Lepere C."/>
            <person name="Malinsky S."/>
            <person name="Nowacki M."/>
            <person name="Nowak J.K."/>
            <person name="Plattner H."/>
            <person name="Poulain J."/>
            <person name="Ruiz F."/>
            <person name="Serrano V."/>
            <person name="Zagulski M."/>
            <person name="Dessen P."/>
            <person name="Betermier M."/>
            <person name="Weissenbach J."/>
            <person name="Scarpelli C."/>
            <person name="Schachter V."/>
            <person name="Sperling L."/>
            <person name="Meyer E."/>
            <person name="Cohen J."/>
            <person name="Wincker P."/>
        </authorList>
    </citation>
    <scope>NUCLEOTIDE SEQUENCE [LARGE SCALE GENOMIC DNA]</scope>
    <source>
        <strain evidence="5 6">Stock d4-2</strain>
    </source>
</reference>
<dbReference type="PROSITE" id="PS51450">
    <property type="entry name" value="LRR"/>
    <property type="match status" value="1"/>
</dbReference>
<dbReference type="KEGG" id="ptm:GSPATT00019085001"/>
<organism evidence="5 6">
    <name type="scientific">Paramecium tetraurelia</name>
    <dbReference type="NCBI Taxonomy" id="5888"/>
    <lineage>
        <taxon>Eukaryota</taxon>
        <taxon>Sar</taxon>
        <taxon>Alveolata</taxon>
        <taxon>Ciliophora</taxon>
        <taxon>Intramacronucleata</taxon>
        <taxon>Oligohymenophorea</taxon>
        <taxon>Peniculida</taxon>
        <taxon>Parameciidae</taxon>
        <taxon>Paramecium</taxon>
    </lineage>
</organism>
<keyword evidence="6" id="KW-1185">Reference proteome</keyword>
<accession>A0DPD6</accession>
<keyword evidence="1" id="KW-0433">Leucine-rich repeat</keyword>
<evidence type="ECO:0000313" key="6">
    <source>
        <dbReference type="Proteomes" id="UP000000600"/>
    </source>
</evidence>
<name>A0DPD6_PARTE</name>
<dbReference type="STRING" id="5888.A0DPD6"/>
<feature type="region of interest" description="Disordered" evidence="4">
    <location>
        <begin position="1"/>
        <end position="23"/>
    </location>
</feature>
<dbReference type="InterPro" id="IPR001611">
    <property type="entry name" value="Leu-rich_rpt"/>
</dbReference>
<sequence>MKKKQTKKQQQQQQKKQTPLNSGQLIKLMDEQHKKGQYKEYPLYGLNFAKIPIITFTPEINKYLQKYPNESKYCTDMTLIASIGFTKCYLNSLEGLEYAGEKVATIIMNYNNLQGDSLLKISKLFPNITHLNLSHNQISKIEDLQHLNKFKKLEHLDLRFNPVKRYKDYRKIVFEQIPQLQLLDYDQDVDDSMDNSSRDNWLSSQVEESESEASFDDESSEDVKPKKKVKK</sequence>
<dbReference type="Proteomes" id="UP000000600">
    <property type="component" value="Unassembled WGS sequence"/>
</dbReference>
<gene>
    <name evidence="5" type="ORF">GSPATT00019085001</name>
</gene>
<evidence type="ECO:0000256" key="4">
    <source>
        <dbReference type="SAM" id="MobiDB-lite"/>
    </source>
</evidence>
<feature type="region of interest" description="Disordered" evidence="4">
    <location>
        <begin position="191"/>
        <end position="231"/>
    </location>
</feature>
<dbReference type="Pfam" id="PF14580">
    <property type="entry name" value="LRR_9"/>
    <property type="match status" value="1"/>
</dbReference>
<dbReference type="GeneID" id="5038085"/>
<evidence type="ECO:0008006" key="7">
    <source>
        <dbReference type="Google" id="ProtNLM"/>
    </source>
</evidence>
<dbReference type="PANTHER" id="PTHR11375:SF23">
    <property type="entry name" value="CHROMOSOME UNDETERMINED SCAFFOLD_118, WHOLE GENOME SHOTGUN SEQUENCE"/>
    <property type="match status" value="1"/>
</dbReference>
<feature type="compositionally biased region" description="Acidic residues" evidence="4">
    <location>
        <begin position="207"/>
        <end position="220"/>
    </location>
</feature>
<protein>
    <recommendedName>
        <fullName evidence="7">U2A'/phosphoprotein 32 family A C-terminal domain-containing protein</fullName>
    </recommendedName>
</protein>
<dbReference type="GO" id="GO:0042393">
    <property type="term" value="F:histone binding"/>
    <property type="evidence" value="ECO:0000318"/>
    <property type="project" value="GO_Central"/>
</dbReference>
<dbReference type="InterPro" id="IPR032675">
    <property type="entry name" value="LRR_dom_sf"/>
</dbReference>
<dbReference type="OrthoDB" id="271226at2759"/>
<dbReference type="PANTHER" id="PTHR11375">
    <property type="entry name" value="ACIDIC LEUCINE-RICH NUCLEAR PHOSPHOPROTEIN 32"/>
    <property type="match status" value="1"/>
</dbReference>
<evidence type="ECO:0000256" key="3">
    <source>
        <dbReference type="ARBA" id="ARBA00025777"/>
    </source>
</evidence>
<dbReference type="SUPFAM" id="SSF52058">
    <property type="entry name" value="L domain-like"/>
    <property type="match status" value="1"/>
</dbReference>
<dbReference type="InParanoid" id="A0DPD6"/>
<dbReference type="HOGENOM" id="CLU_1182140_0_0_1"/>
<keyword evidence="2" id="KW-0677">Repeat</keyword>
<dbReference type="EMBL" id="CT868529">
    <property type="protein sequence ID" value="CAK84903.1"/>
    <property type="molecule type" value="Genomic_DNA"/>
</dbReference>
<proteinExistence type="inferred from homology"/>
<comment type="similarity">
    <text evidence="3">Belongs to the ANP32 family.</text>
</comment>
<dbReference type="InterPro" id="IPR045081">
    <property type="entry name" value="AN32"/>
</dbReference>
<dbReference type="RefSeq" id="XP_001452300.1">
    <property type="nucleotide sequence ID" value="XM_001452263.1"/>
</dbReference>
<evidence type="ECO:0000256" key="2">
    <source>
        <dbReference type="ARBA" id="ARBA00022737"/>
    </source>
</evidence>
<evidence type="ECO:0000256" key="1">
    <source>
        <dbReference type="ARBA" id="ARBA00022614"/>
    </source>
</evidence>
<evidence type="ECO:0000313" key="5">
    <source>
        <dbReference type="EMBL" id="CAK84903.1"/>
    </source>
</evidence>